<dbReference type="GO" id="GO:0004180">
    <property type="term" value="F:carboxypeptidase activity"/>
    <property type="evidence" value="ECO:0007669"/>
    <property type="project" value="UniProtKB-KW"/>
</dbReference>
<dbReference type="OrthoDB" id="9770183at2"/>
<protein>
    <submittedName>
        <fullName evidence="3">D-alanyl-D-alanine-carboxypeptidase/endopeptidase AmpH</fullName>
        <ecNumber evidence="3">3.4.-.-</ecNumber>
    </submittedName>
</protein>
<evidence type="ECO:0000313" key="3">
    <source>
        <dbReference type="EMBL" id="RIH85969.1"/>
    </source>
</evidence>
<keyword evidence="4" id="KW-1185">Reference proteome</keyword>
<gene>
    <name evidence="3" type="primary">ampH</name>
    <name evidence="3" type="ORF">Mrose_01971</name>
</gene>
<dbReference type="PANTHER" id="PTHR43283:SF11">
    <property type="entry name" value="BETA-LACTAMASE-RELATED DOMAIN-CONTAINING PROTEIN"/>
    <property type="match status" value="1"/>
</dbReference>
<dbReference type="RefSeq" id="WP_119277844.1">
    <property type="nucleotide sequence ID" value="NZ_QWLA01000035.1"/>
</dbReference>
<dbReference type="AlphaFoldDB" id="A0A399ESE0"/>
<dbReference type="EMBL" id="QWLA01000035">
    <property type="protein sequence ID" value="RIH85969.1"/>
    <property type="molecule type" value="Genomic_DNA"/>
</dbReference>
<name>A0A399ESE0_9DEIN</name>
<proteinExistence type="predicted"/>
<dbReference type="InterPro" id="IPR012338">
    <property type="entry name" value="Beta-lactam/transpept-like"/>
</dbReference>
<keyword evidence="3" id="KW-0121">Carboxypeptidase</keyword>
<evidence type="ECO:0000313" key="4">
    <source>
        <dbReference type="Proteomes" id="UP000265341"/>
    </source>
</evidence>
<dbReference type="InterPro" id="IPR001466">
    <property type="entry name" value="Beta-lactam-related"/>
</dbReference>
<accession>A0A399ESE0</accession>
<dbReference type="SUPFAM" id="SSF56601">
    <property type="entry name" value="beta-lactamase/transpeptidase-like"/>
    <property type="match status" value="1"/>
</dbReference>
<dbReference type="Gene3D" id="3.40.710.10">
    <property type="entry name" value="DD-peptidase/beta-lactamase superfamily"/>
    <property type="match status" value="1"/>
</dbReference>
<evidence type="ECO:0000259" key="2">
    <source>
        <dbReference type="Pfam" id="PF00144"/>
    </source>
</evidence>
<keyword evidence="1 3" id="KW-0378">Hydrolase</keyword>
<reference evidence="3 4" key="1">
    <citation type="submission" date="2018-08" db="EMBL/GenBank/DDBJ databases">
        <title>Meiothermus roseus NBRC 110900 genome sequencing project.</title>
        <authorList>
            <person name="Da Costa M.S."/>
            <person name="Albuquerque L."/>
            <person name="Raposo P."/>
            <person name="Froufe H.J.C."/>
            <person name="Barroso C.S."/>
            <person name="Egas C."/>
        </authorList>
    </citation>
    <scope>NUCLEOTIDE SEQUENCE [LARGE SCALE GENOMIC DNA]</scope>
    <source>
        <strain evidence="3 4">NBRC 110900</strain>
    </source>
</reference>
<comment type="caution">
    <text evidence="3">The sequence shown here is derived from an EMBL/GenBank/DDBJ whole genome shotgun (WGS) entry which is preliminary data.</text>
</comment>
<keyword evidence="3" id="KW-0645">Protease</keyword>
<feature type="domain" description="Beta-lactamase-related" evidence="2">
    <location>
        <begin position="7"/>
        <end position="311"/>
    </location>
</feature>
<dbReference type="PANTHER" id="PTHR43283">
    <property type="entry name" value="BETA-LACTAMASE-RELATED"/>
    <property type="match status" value="1"/>
</dbReference>
<sequence>MIHDAIRIVRSAVDAGQIPGAALGVVWAEGEAETWVYGKAQLEPEALPLEAAMTFDLASLSKVIFTVPEVLRLLEEGLADLDDPLGRFFPEMAWMQNGELPKRTLRQLLTHTSGLAAWAPLYTWNADAKLLKQQVLQHRWEVGDPGQTVYSDIGYILLGLLLERLRGKPLSDFPLPAGLTWKPQPENSVATERCPWRGRVLRGEVHDENAFALGGAGHAGLFGTLAGVLEWARSVLNGSLLSQAALEEMTRPQTSERALGWVLRQPGFSGGSLCSPRTIGHTGFTGTGLWIDLERGYAWALLTNRVHPSRHKESGIFELRRAVGNAIAAEWRTSSK</sequence>
<dbReference type="InterPro" id="IPR050789">
    <property type="entry name" value="Diverse_Enzym_Activities"/>
</dbReference>
<organism evidence="3 4">
    <name type="scientific">Calidithermus roseus</name>
    <dbReference type="NCBI Taxonomy" id="1644118"/>
    <lineage>
        <taxon>Bacteria</taxon>
        <taxon>Thermotogati</taxon>
        <taxon>Deinococcota</taxon>
        <taxon>Deinococci</taxon>
        <taxon>Thermales</taxon>
        <taxon>Thermaceae</taxon>
        <taxon>Calidithermus</taxon>
    </lineage>
</organism>
<dbReference type="Proteomes" id="UP000265341">
    <property type="component" value="Unassembled WGS sequence"/>
</dbReference>
<dbReference type="EC" id="3.4.-.-" evidence="3"/>
<evidence type="ECO:0000256" key="1">
    <source>
        <dbReference type="ARBA" id="ARBA00022801"/>
    </source>
</evidence>
<dbReference type="Pfam" id="PF00144">
    <property type="entry name" value="Beta-lactamase"/>
    <property type="match status" value="1"/>
</dbReference>